<evidence type="ECO:0000256" key="2">
    <source>
        <dbReference type="ARBA" id="ARBA00011006"/>
    </source>
</evidence>
<evidence type="ECO:0000256" key="6">
    <source>
        <dbReference type="ARBA" id="ARBA00023136"/>
    </source>
</evidence>
<reference evidence="8 9" key="2">
    <citation type="journal article" date="2010" name="Stand. Genomic Sci.">
        <title>Complete genome sequence of Sebaldella termitidis type strain (NCTC 11300).</title>
        <authorList>
            <person name="Harmon-Smith M."/>
            <person name="Celia L."/>
            <person name="Chertkov O."/>
            <person name="Lapidus A."/>
            <person name="Copeland A."/>
            <person name="Glavina Del Rio T."/>
            <person name="Nolan M."/>
            <person name="Lucas S."/>
            <person name="Tice H."/>
            <person name="Cheng J.F."/>
            <person name="Han C."/>
            <person name="Detter J.C."/>
            <person name="Bruce D."/>
            <person name="Goodwin L."/>
            <person name="Pitluck S."/>
            <person name="Pati A."/>
            <person name="Liolios K."/>
            <person name="Ivanova N."/>
            <person name="Mavromatis K."/>
            <person name="Mikhailova N."/>
            <person name="Chen A."/>
            <person name="Palaniappan K."/>
            <person name="Land M."/>
            <person name="Hauser L."/>
            <person name="Chang Y.J."/>
            <person name="Jeffries C.D."/>
            <person name="Brettin T."/>
            <person name="Goker M."/>
            <person name="Beck B."/>
            <person name="Bristow J."/>
            <person name="Eisen J.A."/>
            <person name="Markowitz V."/>
            <person name="Hugenholtz P."/>
            <person name="Kyrpides N.C."/>
            <person name="Klenk H.P."/>
            <person name="Chen F."/>
        </authorList>
    </citation>
    <scope>NUCLEOTIDE SEQUENCE [LARGE SCALE GENOMIC DNA]</scope>
    <source>
        <strain evidence="9">ATCC 33386 / NCTC 11300</strain>
    </source>
</reference>
<evidence type="ECO:0000313" key="9">
    <source>
        <dbReference type="Proteomes" id="UP000000845"/>
    </source>
</evidence>
<proteinExistence type="inferred from homology"/>
<keyword evidence="9" id="KW-1185">Reference proteome</keyword>
<evidence type="ECO:0000256" key="7">
    <source>
        <dbReference type="SAM" id="Phobius"/>
    </source>
</evidence>
<dbReference type="RefSeq" id="WP_012861463.1">
    <property type="nucleotide sequence ID" value="NC_013517.1"/>
</dbReference>
<gene>
    <name evidence="8" type="ordered locus">Sterm_2014</name>
</gene>
<evidence type="ECO:0000256" key="1">
    <source>
        <dbReference type="ARBA" id="ARBA00004651"/>
    </source>
</evidence>
<dbReference type="Pfam" id="PF04226">
    <property type="entry name" value="Transgly_assoc"/>
    <property type="match status" value="1"/>
</dbReference>
<dbReference type="KEGG" id="str:Sterm_2014"/>
<name>D1AJI1_SEBTE</name>
<dbReference type="STRING" id="526218.Sterm_2014"/>
<accession>D1AJI1</accession>
<keyword evidence="3" id="KW-1003">Cell membrane</keyword>
<protein>
    <submittedName>
        <fullName evidence="8">Transglycosylase-associated protein</fullName>
    </submittedName>
</protein>
<dbReference type="HOGENOM" id="CLU_160040_0_1_0"/>
<keyword evidence="4 7" id="KW-0812">Transmembrane</keyword>
<comment type="subcellular location">
    <subcellularLocation>
        <location evidence="1">Cell membrane</location>
        <topology evidence="1">Multi-pass membrane protein</topology>
    </subcellularLocation>
</comment>
<evidence type="ECO:0000256" key="5">
    <source>
        <dbReference type="ARBA" id="ARBA00022989"/>
    </source>
</evidence>
<comment type="similarity">
    <text evidence="2">Belongs to the UPF0410 family.</text>
</comment>
<keyword evidence="6 7" id="KW-0472">Membrane</keyword>
<evidence type="ECO:0000313" key="8">
    <source>
        <dbReference type="EMBL" id="ACZ08869.1"/>
    </source>
</evidence>
<reference evidence="9" key="1">
    <citation type="submission" date="2009-09" db="EMBL/GenBank/DDBJ databases">
        <title>The complete chromosome of Sebaldella termitidis ATCC 33386.</title>
        <authorList>
            <consortium name="US DOE Joint Genome Institute (JGI-PGF)"/>
            <person name="Lucas S."/>
            <person name="Copeland A."/>
            <person name="Lapidus A."/>
            <person name="Glavina del Rio T."/>
            <person name="Dalin E."/>
            <person name="Tice H."/>
            <person name="Bruce D."/>
            <person name="Goodwin L."/>
            <person name="Pitluck S."/>
            <person name="Kyrpides N."/>
            <person name="Mavromatis K."/>
            <person name="Ivanova N."/>
            <person name="Mikhailova N."/>
            <person name="Sims D."/>
            <person name="Meincke L."/>
            <person name="Brettin T."/>
            <person name="Detter J.C."/>
            <person name="Han C."/>
            <person name="Larimer F."/>
            <person name="Land M."/>
            <person name="Hauser L."/>
            <person name="Markowitz V."/>
            <person name="Cheng J.F."/>
            <person name="Hugenholtz P."/>
            <person name="Woyke T."/>
            <person name="Wu D."/>
            <person name="Eisen J.A."/>
        </authorList>
    </citation>
    <scope>NUCLEOTIDE SEQUENCE [LARGE SCALE GENOMIC DNA]</scope>
    <source>
        <strain evidence="9">ATCC 33386 / NCTC 11300</strain>
    </source>
</reference>
<sequence>MGILESLIVGAVAGIIAKALMGERYSFIVTIIIGCIGGLIGGLIFHGTYGLFAQILVSAVGAIIFLVILGFFKRKF</sequence>
<evidence type="ECO:0000256" key="3">
    <source>
        <dbReference type="ARBA" id="ARBA00022475"/>
    </source>
</evidence>
<organism evidence="8 9">
    <name type="scientific">Sebaldella termitidis (strain ATCC 33386 / NCTC 11300)</name>
    <dbReference type="NCBI Taxonomy" id="526218"/>
    <lineage>
        <taxon>Bacteria</taxon>
        <taxon>Fusobacteriati</taxon>
        <taxon>Fusobacteriota</taxon>
        <taxon>Fusobacteriia</taxon>
        <taxon>Fusobacteriales</taxon>
        <taxon>Leptotrichiaceae</taxon>
        <taxon>Sebaldella</taxon>
    </lineage>
</organism>
<dbReference type="Proteomes" id="UP000000845">
    <property type="component" value="Chromosome"/>
</dbReference>
<dbReference type="AlphaFoldDB" id="D1AJI1"/>
<feature type="transmembrane region" description="Helical" evidence="7">
    <location>
        <begin position="25"/>
        <end position="45"/>
    </location>
</feature>
<keyword evidence="5 7" id="KW-1133">Transmembrane helix</keyword>
<dbReference type="InterPro" id="IPR007341">
    <property type="entry name" value="Transgly_assoc"/>
</dbReference>
<dbReference type="GO" id="GO:0005886">
    <property type="term" value="C:plasma membrane"/>
    <property type="evidence" value="ECO:0007669"/>
    <property type="project" value="UniProtKB-SubCell"/>
</dbReference>
<dbReference type="EMBL" id="CP001739">
    <property type="protein sequence ID" value="ACZ08869.1"/>
    <property type="molecule type" value="Genomic_DNA"/>
</dbReference>
<feature type="transmembrane region" description="Helical" evidence="7">
    <location>
        <begin position="51"/>
        <end position="72"/>
    </location>
</feature>
<evidence type="ECO:0000256" key="4">
    <source>
        <dbReference type="ARBA" id="ARBA00022692"/>
    </source>
</evidence>